<proteinExistence type="predicted"/>
<reference evidence="2 3" key="1">
    <citation type="submission" date="2016-10" db="EMBL/GenBank/DDBJ databases">
        <authorList>
            <person name="de Groot N.N."/>
        </authorList>
    </citation>
    <scope>NUCLEOTIDE SEQUENCE [LARGE SCALE GENOMIC DNA]</scope>
    <source>
        <strain evidence="2 3">DSM 10495</strain>
    </source>
</reference>
<dbReference type="STRING" id="156980.SAMN04489745_0378"/>
<gene>
    <name evidence="2" type="ORF">SAMN04489745_0378</name>
</gene>
<keyword evidence="1" id="KW-0472">Membrane</keyword>
<accession>A0A1H4JU38</accession>
<keyword evidence="3" id="KW-1185">Reference proteome</keyword>
<dbReference type="SUPFAM" id="SSF103473">
    <property type="entry name" value="MFS general substrate transporter"/>
    <property type="match status" value="1"/>
</dbReference>
<feature type="transmembrane region" description="Helical" evidence="1">
    <location>
        <begin position="80"/>
        <end position="98"/>
    </location>
</feature>
<keyword evidence="1" id="KW-0812">Transmembrane</keyword>
<name>A0A1H4JU38_9MICC</name>
<dbReference type="AlphaFoldDB" id="A0A1H4JU38"/>
<feature type="transmembrane region" description="Helical" evidence="1">
    <location>
        <begin position="118"/>
        <end position="137"/>
    </location>
</feature>
<evidence type="ECO:0000313" key="2">
    <source>
        <dbReference type="EMBL" id="SEB49647.1"/>
    </source>
</evidence>
<dbReference type="InterPro" id="IPR021517">
    <property type="entry name" value="DUF3180"/>
</dbReference>
<organism evidence="2 3">
    <name type="scientific">Arthrobacter woluwensis</name>
    <dbReference type="NCBI Taxonomy" id="156980"/>
    <lineage>
        <taxon>Bacteria</taxon>
        <taxon>Bacillati</taxon>
        <taxon>Actinomycetota</taxon>
        <taxon>Actinomycetes</taxon>
        <taxon>Micrococcales</taxon>
        <taxon>Micrococcaceae</taxon>
        <taxon>Arthrobacter</taxon>
    </lineage>
</organism>
<evidence type="ECO:0000256" key="1">
    <source>
        <dbReference type="SAM" id="Phobius"/>
    </source>
</evidence>
<feature type="transmembrane region" description="Helical" evidence="1">
    <location>
        <begin position="39"/>
        <end position="59"/>
    </location>
</feature>
<evidence type="ECO:0000313" key="3">
    <source>
        <dbReference type="Proteomes" id="UP000182652"/>
    </source>
</evidence>
<dbReference type="InterPro" id="IPR036259">
    <property type="entry name" value="MFS_trans_sf"/>
</dbReference>
<sequence>MRLMRPAQLAGLALAFLVVGLLVSMIVQRYGLPVPLLPLAAVFSMLAIALLTFLLGWRVHRWKTAKVKKQLDPILAARTLILAQAGAYAGTVLFGWHLGILLEQLQFLQYSSSVDHVITAAVMAGGGVVMLVVGLIVERFCRIPPEDDGGADGGKDKGTEGEYA</sequence>
<protein>
    <submittedName>
        <fullName evidence="2">Uncharacterized protein</fullName>
    </submittedName>
</protein>
<keyword evidence="1" id="KW-1133">Transmembrane helix</keyword>
<dbReference type="Proteomes" id="UP000182652">
    <property type="component" value="Unassembled WGS sequence"/>
</dbReference>
<dbReference type="EMBL" id="FNSN01000003">
    <property type="protein sequence ID" value="SEB49647.1"/>
    <property type="molecule type" value="Genomic_DNA"/>
</dbReference>
<dbReference type="OrthoDB" id="3257239at2"/>
<dbReference type="Pfam" id="PF11377">
    <property type="entry name" value="DUF3180"/>
    <property type="match status" value="1"/>
</dbReference>